<dbReference type="AlphaFoldDB" id="A0A494XID6"/>
<evidence type="ECO:0000313" key="1">
    <source>
        <dbReference type="EMBL" id="RKP50507.1"/>
    </source>
</evidence>
<protein>
    <recommendedName>
        <fullName evidence="3">Phage gp46-like protein</fullName>
    </recommendedName>
</protein>
<comment type="caution">
    <text evidence="1">The sequence shown here is derived from an EMBL/GenBank/DDBJ whole genome shotgun (WGS) entry which is preliminary data.</text>
</comment>
<keyword evidence="2" id="KW-1185">Reference proteome</keyword>
<dbReference type="Pfam" id="PF07409">
    <property type="entry name" value="GP46"/>
    <property type="match status" value="1"/>
</dbReference>
<dbReference type="InterPro" id="IPR010877">
    <property type="entry name" value="Phage_Mu_Gp46"/>
</dbReference>
<dbReference type="OrthoDB" id="5677166at2"/>
<accession>A0A494XID6</accession>
<proteinExistence type="predicted"/>
<organism evidence="1 2">
    <name type="scientific">Trinickia fusca</name>
    <dbReference type="NCBI Taxonomy" id="2419777"/>
    <lineage>
        <taxon>Bacteria</taxon>
        <taxon>Pseudomonadati</taxon>
        <taxon>Pseudomonadota</taxon>
        <taxon>Betaproteobacteria</taxon>
        <taxon>Burkholderiales</taxon>
        <taxon>Burkholderiaceae</taxon>
        <taxon>Trinickia</taxon>
    </lineage>
</organism>
<dbReference type="Proteomes" id="UP000280434">
    <property type="component" value="Unassembled WGS sequence"/>
</dbReference>
<evidence type="ECO:0000313" key="2">
    <source>
        <dbReference type="Proteomes" id="UP000280434"/>
    </source>
</evidence>
<evidence type="ECO:0008006" key="3">
    <source>
        <dbReference type="Google" id="ProtNLM"/>
    </source>
</evidence>
<reference evidence="1 2" key="1">
    <citation type="submission" date="2018-10" db="EMBL/GenBank/DDBJ databases">
        <title>Paraburkholderia sp. 7MK8-2, isolated from soil.</title>
        <authorList>
            <person name="Gao Z.-H."/>
            <person name="Qiu L.-H."/>
        </authorList>
    </citation>
    <scope>NUCLEOTIDE SEQUENCE [LARGE SCALE GENOMIC DNA]</scope>
    <source>
        <strain evidence="1 2">7MK8-2</strain>
    </source>
</reference>
<gene>
    <name evidence="1" type="ORF">D7S89_05220</name>
</gene>
<dbReference type="EMBL" id="RBZV01000002">
    <property type="protein sequence ID" value="RKP50507.1"/>
    <property type="molecule type" value="Genomic_DNA"/>
</dbReference>
<name>A0A494XID6_9BURK</name>
<sequence length="147" mass="16564">MADITISWDAAHRRGDWTLDGPVLATGDDLETAILISLFTDRIAQPDDVIPDGTNDPRGWWADDDLPIGSRIWLLSRAKQTRETLQRAYDYIAEALRWLIDDGVVAGFDIRTQWVSRGVLGAQIIAYKQDGTLLTTGRYTWAWQGMN</sequence>